<evidence type="ECO:0000256" key="2">
    <source>
        <dbReference type="ARBA" id="ARBA00022840"/>
    </source>
</evidence>
<feature type="domain" description="Sigma-54 factor interaction" evidence="3">
    <location>
        <begin position="21"/>
        <end position="89"/>
    </location>
</feature>
<name>A0A5E4VB40_9BURK</name>
<dbReference type="InterPro" id="IPR002078">
    <property type="entry name" value="Sigma_54_int"/>
</dbReference>
<accession>A0A5E4VB40</accession>
<dbReference type="GO" id="GO:0006355">
    <property type="term" value="P:regulation of DNA-templated transcription"/>
    <property type="evidence" value="ECO:0007669"/>
    <property type="project" value="InterPro"/>
</dbReference>
<proteinExistence type="predicted"/>
<dbReference type="PROSITE" id="PS50045">
    <property type="entry name" value="SIGMA54_INTERACT_4"/>
    <property type="match status" value="1"/>
</dbReference>
<reference evidence="4 5" key="1">
    <citation type="submission" date="2019-08" db="EMBL/GenBank/DDBJ databases">
        <authorList>
            <person name="Peeters C."/>
        </authorList>
    </citation>
    <scope>NUCLEOTIDE SEQUENCE [LARGE SCALE GENOMIC DNA]</scope>
    <source>
        <strain evidence="4 5">LMG 31013</strain>
    </source>
</reference>
<gene>
    <name evidence="4" type="ORF">PTE31013_02564</name>
</gene>
<dbReference type="PANTHER" id="PTHR32071:SF57">
    <property type="entry name" value="C4-DICARBOXYLATE TRANSPORT TRANSCRIPTIONAL REGULATORY PROTEIN DCTD"/>
    <property type="match status" value="1"/>
</dbReference>
<dbReference type="AlphaFoldDB" id="A0A5E4VB40"/>
<dbReference type="Proteomes" id="UP000334380">
    <property type="component" value="Unassembled WGS sequence"/>
</dbReference>
<evidence type="ECO:0000256" key="1">
    <source>
        <dbReference type="ARBA" id="ARBA00022741"/>
    </source>
</evidence>
<evidence type="ECO:0000313" key="4">
    <source>
        <dbReference type="EMBL" id="VVE09341.1"/>
    </source>
</evidence>
<keyword evidence="2" id="KW-0067">ATP-binding</keyword>
<dbReference type="GO" id="GO:0005524">
    <property type="term" value="F:ATP binding"/>
    <property type="evidence" value="ECO:0007669"/>
    <property type="project" value="UniProtKB-KW"/>
</dbReference>
<keyword evidence="5" id="KW-1185">Reference proteome</keyword>
<evidence type="ECO:0000313" key="5">
    <source>
        <dbReference type="Proteomes" id="UP000334380"/>
    </source>
</evidence>
<evidence type="ECO:0000259" key="3">
    <source>
        <dbReference type="PROSITE" id="PS50045"/>
    </source>
</evidence>
<organism evidence="4 5">
    <name type="scientific">Pandoraea terrigena</name>
    <dbReference type="NCBI Taxonomy" id="2508292"/>
    <lineage>
        <taxon>Bacteria</taxon>
        <taxon>Pseudomonadati</taxon>
        <taxon>Pseudomonadota</taxon>
        <taxon>Betaproteobacteria</taxon>
        <taxon>Burkholderiales</taxon>
        <taxon>Burkholderiaceae</taxon>
        <taxon>Pandoraea</taxon>
    </lineage>
</organism>
<dbReference type="Pfam" id="PF00158">
    <property type="entry name" value="Sigma54_activat"/>
    <property type="match status" value="1"/>
</dbReference>
<dbReference type="Gene3D" id="3.40.50.300">
    <property type="entry name" value="P-loop containing nucleotide triphosphate hydrolases"/>
    <property type="match status" value="1"/>
</dbReference>
<dbReference type="PANTHER" id="PTHR32071">
    <property type="entry name" value="TRANSCRIPTIONAL REGULATORY PROTEIN"/>
    <property type="match status" value="1"/>
</dbReference>
<keyword evidence="1" id="KW-0547">Nucleotide-binding</keyword>
<protein>
    <submittedName>
        <fullName evidence="4">Two component, sigma54 specific, Fis family transcriptional regulator</fullName>
    </submittedName>
</protein>
<dbReference type="EMBL" id="CABPRU010000005">
    <property type="protein sequence ID" value="VVE09341.1"/>
    <property type="molecule type" value="Genomic_DNA"/>
</dbReference>
<dbReference type="OrthoDB" id="9761705at2"/>
<dbReference type="InterPro" id="IPR027417">
    <property type="entry name" value="P-loop_NTPase"/>
</dbReference>
<sequence length="247" mass="26909">MPSAWLASATLPLWRRSMSWERTLEQLGANESIPVDCRMIAASKADLVALAAEGGFRADLLYRLYVAQIGLPPLSERREDVPLLLEHFVWRRHVASQQPTPVVSASQVSELTERALRVDLFALRVTRPCVAAAQPCVPAAVGRAAQPSHQGSPMPLQTGCRSVRALATRGHQVDSRSKGCKACCPHRSGQPSLEGGLGEKGQRGALELPSWVGLLLHTKRREPVVAETASPWPLFPRVLPIEALRST</sequence>
<dbReference type="SUPFAM" id="SSF52540">
    <property type="entry name" value="P-loop containing nucleoside triphosphate hydrolases"/>
    <property type="match status" value="1"/>
</dbReference>